<dbReference type="SUPFAM" id="SSF56059">
    <property type="entry name" value="Glutathione synthetase ATP-binding domain-like"/>
    <property type="match status" value="1"/>
</dbReference>
<sequence>MHVPPPLTAVARQAWRALPVATRRSLVHRRVYGAFPDRRRPRTFNEKLDRRMLHDRRPRLVTACDKLAAKEVAAAAGVLPARTLWVGTDVRDLAGRDLGERWVLKPNHRGGGLVHLGTGRPDVARLADVARGWLDPSTDELRMGEWAYSGARRLLLAEERLGVPGEDLVDWKVHVFDGEPALVQVHHGRFGDHRVRYYRPDWSPTEVGIRAARTADLVPPPRHLAAVLDAAARLGRGWDYVRVDLYAPAEGVRFGELTVYPGSGLTDFPDDPWLDHELGQRWVLPPEVAVSTRLRRRG</sequence>
<evidence type="ECO:0000313" key="2">
    <source>
        <dbReference type="Proteomes" id="UP001387100"/>
    </source>
</evidence>
<dbReference type="Pfam" id="PF14305">
    <property type="entry name" value="ATPgrasp_TupA"/>
    <property type="match status" value="1"/>
</dbReference>
<dbReference type="Proteomes" id="UP001387100">
    <property type="component" value="Unassembled WGS sequence"/>
</dbReference>
<dbReference type="RefSeq" id="WP_339574434.1">
    <property type="nucleotide sequence ID" value="NZ_JBBIAA010000005.1"/>
</dbReference>
<accession>A0ABU8RJ31</accession>
<organism evidence="1 2">
    <name type="scientific">Pseudokineococcus basanitobsidens</name>
    <dbReference type="NCBI Taxonomy" id="1926649"/>
    <lineage>
        <taxon>Bacteria</taxon>
        <taxon>Bacillati</taxon>
        <taxon>Actinomycetota</taxon>
        <taxon>Actinomycetes</taxon>
        <taxon>Kineosporiales</taxon>
        <taxon>Kineosporiaceae</taxon>
        <taxon>Pseudokineococcus</taxon>
    </lineage>
</organism>
<reference evidence="1 2" key="1">
    <citation type="journal article" date="2017" name="Int. J. Syst. Evol. Microbiol.">
        <title>Pseudokineococcus basanitobsidens sp. nov., isolated from volcanic rock.</title>
        <authorList>
            <person name="Lee D.W."/>
            <person name="Park M.Y."/>
            <person name="Kim J.J."/>
            <person name="Kim B.S."/>
        </authorList>
    </citation>
    <scope>NUCLEOTIDE SEQUENCE [LARGE SCALE GENOMIC DNA]</scope>
    <source>
        <strain evidence="1 2">DSM 103726</strain>
    </source>
</reference>
<dbReference type="EMBL" id="JBBIAA010000005">
    <property type="protein sequence ID" value="MEJ5945051.1"/>
    <property type="molecule type" value="Genomic_DNA"/>
</dbReference>
<comment type="caution">
    <text evidence="1">The sequence shown here is derived from an EMBL/GenBank/DDBJ whole genome shotgun (WGS) entry which is preliminary data.</text>
</comment>
<dbReference type="InterPro" id="IPR029465">
    <property type="entry name" value="ATPgrasp_TupA"/>
</dbReference>
<keyword evidence="2" id="KW-1185">Reference proteome</keyword>
<name>A0ABU8RJ31_9ACTN</name>
<proteinExistence type="predicted"/>
<protein>
    <submittedName>
        <fullName evidence="1">ATP-grasp fold amidoligase family protein</fullName>
    </submittedName>
</protein>
<evidence type="ECO:0000313" key="1">
    <source>
        <dbReference type="EMBL" id="MEJ5945051.1"/>
    </source>
</evidence>
<gene>
    <name evidence="1" type="ORF">WDZ17_07040</name>
</gene>